<reference evidence="2" key="2">
    <citation type="submission" date="2015-01" db="EMBL/GenBank/DDBJ databases">
        <title>Evolutionary Origins and Diversification of the Mycorrhizal Mutualists.</title>
        <authorList>
            <consortium name="DOE Joint Genome Institute"/>
            <consortium name="Mycorrhizal Genomics Consortium"/>
            <person name="Kohler A."/>
            <person name="Kuo A."/>
            <person name="Nagy L.G."/>
            <person name="Floudas D."/>
            <person name="Copeland A."/>
            <person name="Barry K.W."/>
            <person name="Cichocki N."/>
            <person name="Veneault-Fourrey C."/>
            <person name="LaButti K."/>
            <person name="Lindquist E.A."/>
            <person name="Lipzen A."/>
            <person name="Lundell T."/>
            <person name="Morin E."/>
            <person name="Murat C."/>
            <person name="Riley R."/>
            <person name="Ohm R."/>
            <person name="Sun H."/>
            <person name="Tunlid A."/>
            <person name="Henrissat B."/>
            <person name="Grigoriev I.V."/>
            <person name="Hibbett D.S."/>
            <person name="Martin F."/>
        </authorList>
    </citation>
    <scope>NUCLEOTIDE SEQUENCE [LARGE SCALE GENOMIC DNA]</scope>
    <source>
        <strain evidence="2">441</strain>
    </source>
</reference>
<evidence type="ECO:0000313" key="2">
    <source>
        <dbReference type="Proteomes" id="UP000054018"/>
    </source>
</evidence>
<dbReference type="EMBL" id="KN833696">
    <property type="protein sequence ID" value="KIK27381.1"/>
    <property type="molecule type" value="Genomic_DNA"/>
</dbReference>
<keyword evidence="2" id="KW-1185">Reference proteome</keyword>
<dbReference type="AlphaFoldDB" id="A0A0C9ZDH8"/>
<dbReference type="Proteomes" id="UP000054018">
    <property type="component" value="Unassembled WGS sequence"/>
</dbReference>
<name>A0A0C9ZDH8_9AGAM</name>
<reference evidence="1 2" key="1">
    <citation type="submission" date="2014-04" db="EMBL/GenBank/DDBJ databases">
        <authorList>
            <consortium name="DOE Joint Genome Institute"/>
            <person name="Kuo A."/>
            <person name="Kohler A."/>
            <person name="Costa M.D."/>
            <person name="Nagy L.G."/>
            <person name="Floudas D."/>
            <person name="Copeland A."/>
            <person name="Barry K.W."/>
            <person name="Cichocki N."/>
            <person name="Veneault-Fourrey C."/>
            <person name="LaButti K."/>
            <person name="Lindquist E.A."/>
            <person name="Lipzen A."/>
            <person name="Lundell T."/>
            <person name="Morin E."/>
            <person name="Murat C."/>
            <person name="Sun H."/>
            <person name="Tunlid A."/>
            <person name="Henrissat B."/>
            <person name="Grigoriev I.V."/>
            <person name="Hibbett D.S."/>
            <person name="Martin F."/>
            <person name="Nordberg H.P."/>
            <person name="Cantor M.N."/>
            <person name="Hua S.X."/>
        </authorList>
    </citation>
    <scope>NUCLEOTIDE SEQUENCE [LARGE SCALE GENOMIC DNA]</scope>
    <source>
        <strain evidence="1 2">441</strain>
    </source>
</reference>
<gene>
    <name evidence="1" type="ORF">PISMIDRAFT_674724</name>
</gene>
<protein>
    <submittedName>
        <fullName evidence="1">Unplaced genomic scaffold scaffold_12, whole genome shotgun sequence</fullName>
    </submittedName>
</protein>
<proteinExistence type="predicted"/>
<sequence length="61" mass="7127">MDVRNVGHWGRRGQSAYDRNSCSQNVVFVKPIMTWHLVTPREKSSGFAVYRVRWEKGYGLL</sequence>
<evidence type="ECO:0000313" key="1">
    <source>
        <dbReference type="EMBL" id="KIK27381.1"/>
    </source>
</evidence>
<dbReference type="HOGENOM" id="CLU_2923515_0_0_1"/>
<accession>A0A0C9ZDH8</accession>
<organism evidence="1 2">
    <name type="scientific">Pisolithus microcarpus 441</name>
    <dbReference type="NCBI Taxonomy" id="765257"/>
    <lineage>
        <taxon>Eukaryota</taxon>
        <taxon>Fungi</taxon>
        <taxon>Dikarya</taxon>
        <taxon>Basidiomycota</taxon>
        <taxon>Agaricomycotina</taxon>
        <taxon>Agaricomycetes</taxon>
        <taxon>Agaricomycetidae</taxon>
        <taxon>Boletales</taxon>
        <taxon>Sclerodermatineae</taxon>
        <taxon>Pisolithaceae</taxon>
        <taxon>Pisolithus</taxon>
    </lineage>
</organism>